<dbReference type="InterPro" id="IPR005149">
    <property type="entry name" value="Tscrpt_reg_PadR_N"/>
</dbReference>
<dbReference type="EMBL" id="BAAAZH010000024">
    <property type="protein sequence ID" value="GAA4123732.1"/>
    <property type="molecule type" value="Genomic_DNA"/>
</dbReference>
<comment type="caution">
    <text evidence="3">The sequence shown here is derived from an EMBL/GenBank/DDBJ whole genome shotgun (WGS) entry which is preliminary data.</text>
</comment>
<dbReference type="InterPro" id="IPR018309">
    <property type="entry name" value="Tscrpt_reg_PadR_C"/>
</dbReference>
<organism evidence="3 4">
    <name type="scientific">Nocardioides fonticola</name>
    <dbReference type="NCBI Taxonomy" id="450363"/>
    <lineage>
        <taxon>Bacteria</taxon>
        <taxon>Bacillati</taxon>
        <taxon>Actinomycetota</taxon>
        <taxon>Actinomycetes</taxon>
        <taxon>Propionibacteriales</taxon>
        <taxon>Nocardioidaceae</taxon>
        <taxon>Nocardioides</taxon>
    </lineage>
</organism>
<feature type="domain" description="Transcription regulator PadR C-terminal" evidence="2">
    <location>
        <begin position="91"/>
        <end position="172"/>
    </location>
</feature>
<dbReference type="Pfam" id="PF10400">
    <property type="entry name" value="Vir_act_alpha_C"/>
    <property type="match status" value="1"/>
</dbReference>
<dbReference type="InterPro" id="IPR036390">
    <property type="entry name" value="WH_DNA-bd_sf"/>
</dbReference>
<dbReference type="InterPro" id="IPR036388">
    <property type="entry name" value="WH-like_DNA-bd_sf"/>
</dbReference>
<evidence type="ECO:0000259" key="2">
    <source>
        <dbReference type="Pfam" id="PF10400"/>
    </source>
</evidence>
<dbReference type="PANTHER" id="PTHR43252:SF6">
    <property type="entry name" value="NEGATIVE TRANSCRIPTION REGULATOR PADR"/>
    <property type="match status" value="1"/>
</dbReference>
<dbReference type="Gene3D" id="6.10.140.190">
    <property type="match status" value="1"/>
</dbReference>
<sequence length="198" mass="21957">MSVKHALLALLEDGPRHGYQLRTEFQQRTGGTWPLNVGQVYTTLARLERDGLVASSDPDDSGHVRYQVTASGRREVAAWFGAPVCRRQRPRDEFAIKLALAVTTPGVDVTDLLEQQRAATTAVLEECLALKHEERAQHPDDADDLARSLLLDAGAFEAEAELRWLDHCESRLRRAAIGLTVCRDDETEASTNDLRGVI</sequence>
<protein>
    <submittedName>
        <fullName evidence="3">Helix-turn-helix transcriptional regulator</fullName>
    </submittedName>
</protein>
<dbReference type="Pfam" id="PF03551">
    <property type="entry name" value="PadR"/>
    <property type="match status" value="1"/>
</dbReference>
<dbReference type="PANTHER" id="PTHR43252">
    <property type="entry name" value="TRANSCRIPTIONAL REGULATOR YQJI"/>
    <property type="match status" value="1"/>
</dbReference>
<reference evidence="4" key="1">
    <citation type="journal article" date="2019" name="Int. J. Syst. Evol. Microbiol.">
        <title>The Global Catalogue of Microorganisms (GCM) 10K type strain sequencing project: providing services to taxonomists for standard genome sequencing and annotation.</title>
        <authorList>
            <consortium name="The Broad Institute Genomics Platform"/>
            <consortium name="The Broad Institute Genome Sequencing Center for Infectious Disease"/>
            <person name="Wu L."/>
            <person name="Ma J."/>
        </authorList>
    </citation>
    <scope>NUCLEOTIDE SEQUENCE [LARGE SCALE GENOMIC DNA]</scope>
    <source>
        <strain evidence="4">JCM 16703</strain>
    </source>
</reference>
<keyword evidence="4" id="KW-1185">Reference proteome</keyword>
<name>A0ABP7XQ71_9ACTN</name>
<evidence type="ECO:0000259" key="1">
    <source>
        <dbReference type="Pfam" id="PF03551"/>
    </source>
</evidence>
<evidence type="ECO:0000313" key="4">
    <source>
        <dbReference type="Proteomes" id="UP001501495"/>
    </source>
</evidence>
<accession>A0ABP7XQ71</accession>
<dbReference type="RefSeq" id="WP_344734339.1">
    <property type="nucleotide sequence ID" value="NZ_BAAAZH010000024.1"/>
</dbReference>
<evidence type="ECO:0000313" key="3">
    <source>
        <dbReference type="EMBL" id="GAA4123732.1"/>
    </source>
</evidence>
<dbReference type="Gene3D" id="1.10.10.10">
    <property type="entry name" value="Winged helix-like DNA-binding domain superfamily/Winged helix DNA-binding domain"/>
    <property type="match status" value="1"/>
</dbReference>
<proteinExistence type="predicted"/>
<dbReference type="SUPFAM" id="SSF46785">
    <property type="entry name" value="Winged helix' DNA-binding domain"/>
    <property type="match status" value="1"/>
</dbReference>
<gene>
    <name evidence="3" type="ORF">GCM10022215_30700</name>
</gene>
<dbReference type="Proteomes" id="UP001501495">
    <property type="component" value="Unassembled WGS sequence"/>
</dbReference>
<feature type="domain" description="Transcription regulator PadR N-terminal" evidence="1">
    <location>
        <begin position="7"/>
        <end position="77"/>
    </location>
</feature>